<dbReference type="EMBL" id="MIGC01004416">
    <property type="protein sequence ID" value="PHJ18098.1"/>
    <property type="molecule type" value="Genomic_DNA"/>
</dbReference>
<evidence type="ECO:0000256" key="1">
    <source>
        <dbReference type="SAM" id="MobiDB-lite"/>
    </source>
</evidence>
<evidence type="ECO:0000313" key="3">
    <source>
        <dbReference type="EMBL" id="PHJ18098.1"/>
    </source>
</evidence>
<dbReference type="RefSeq" id="XP_067919808.1">
    <property type="nucleotide sequence ID" value="XM_068068217.1"/>
</dbReference>
<sequence length="288" mass="30725">MFFCCCGDSRDPSSSSEILPPEEPTEQAPSPAGVVSPDDATTTATPPSHVDAAVPAPQAASTLPPSVQGAEQEQAPQRAPIKGGVFKPPPKPEDPPPVAPITLPKSDKARRTSVPVDADLGSGAYLVFDKDSNTLYTHWSMVPVEGALAWLRPLVQVPAHKFNVNKGKSVLTKDCANPEKYFQAWISFVKITREFPSKLMLLDNFAATEAPPVQFLILETPLENPGTTVCKRLTDYGKLYDLVKNVKAVAVVPPTSTLIPVDAQIDSKTFIQRGTGEGAATGLESLNA</sequence>
<dbReference type="GeneID" id="94431428"/>
<feature type="compositionally biased region" description="Polar residues" evidence="1">
    <location>
        <begin position="59"/>
        <end position="75"/>
    </location>
</feature>
<dbReference type="VEuPathDB" id="ToxoDB:CSUI_008078"/>
<evidence type="ECO:0000313" key="4">
    <source>
        <dbReference type="Proteomes" id="UP000221165"/>
    </source>
</evidence>
<dbReference type="OrthoDB" id="329578at2759"/>
<accession>A0A2C6KNA4</accession>
<proteinExistence type="predicted"/>
<feature type="region of interest" description="Disordered" evidence="1">
    <location>
        <begin position="1"/>
        <end position="112"/>
    </location>
</feature>
<reference evidence="3 4" key="1">
    <citation type="journal article" date="2017" name="Int. J. Parasitol.">
        <title>The genome of the protozoan parasite Cystoisospora suis and a reverse vaccinology approach to identify vaccine candidates.</title>
        <authorList>
            <person name="Palmieri N."/>
            <person name="Shrestha A."/>
            <person name="Ruttkowski B."/>
            <person name="Beck T."/>
            <person name="Vogl C."/>
            <person name="Tomley F."/>
            <person name="Blake D.P."/>
            <person name="Joachim A."/>
        </authorList>
    </citation>
    <scope>NUCLEOTIDE SEQUENCE [LARGE SCALE GENOMIC DNA]</scope>
    <source>
        <strain evidence="3 4">Wien I</strain>
    </source>
</reference>
<dbReference type="Pfam" id="PF18590">
    <property type="entry name" value="IMP2_N"/>
    <property type="match status" value="1"/>
</dbReference>
<feature type="domain" description="Immune mapped protein 2 N-terminal" evidence="2">
    <location>
        <begin position="122"/>
        <end position="202"/>
    </location>
</feature>
<dbReference type="AlphaFoldDB" id="A0A2C6KNA4"/>
<gene>
    <name evidence="3" type="ORF">CSUI_008078</name>
</gene>
<organism evidence="3 4">
    <name type="scientific">Cystoisospora suis</name>
    <dbReference type="NCBI Taxonomy" id="483139"/>
    <lineage>
        <taxon>Eukaryota</taxon>
        <taxon>Sar</taxon>
        <taxon>Alveolata</taxon>
        <taxon>Apicomplexa</taxon>
        <taxon>Conoidasida</taxon>
        <taxon>Coccidia</taxon>
        <taxon>Eucoccidiorida</taxon>
        <taxon>Eimeriorina</taxon>
        <taxon>Sarcocystidae</taxon>
        <taxon>Cystoisospora</taxon>
    </lineage>
</organism>
<keyword evidence="4" id="KW-1185">Reference proteome</keyword>
<evidence type="ECO:0000259" key="2">
    <source>
        <dbReference type="Pfam" id="PF18590"/>
    </source>
</evidence>
<name>A0A2C6KNA4_9APIC</name>
<comment type="caution">
    <text evidence="3">The sequence shown here is derived from an EMBL/GenBank/DDBJ whole genome shotgun (WGS) entry which is preliminary data.</text>
</comment>
<feature type="compositionally biased region" description="Low complexity" evidence="1">
    <location>
        <begin position="37"/>
        <end position="47"/>
    </location>
</feature>
<dbReference type="InterPro" id="IPR040955">
    <property type="entry name" value="IMP2_N"/>
</dbReference>
<protein>
    <recommendedName>
        <fullName evidence="2">Immune mapped protein 2 N-terminal domain-containing protein</fullName>
    </recommendedName>
</protein>
<dbReference type="Proteomes" id="UP000221165">
    <property type="component" value="Unassembled WGS sequence"/>
</dbReference>